<dbReference type="GO" id="GO:0008033">
    <property type="term" value="P:tRNA processing"/>
    <property type="evidence" value="ECO:0007669"/>
    <property type="project" value="UniProtKB-KW"/>
</dbReference>
<sequence>MTAAPTRIDAAFLQDPAFRAVAAALCVEGDRIRVVGGAVRNTLMGEPVADVDVATTARPEVVSARAVAAGLKAIPTGIEHGTVTVVADGTPFEVTTLRADVETDGRRAVVAFTGDWAADAGRRDFTMNAIYVDPDGTLHDPTGGIADALAGRVRFIGRAEDRIREDYLRILRFFRFHARYGRGAPDAAALAACVDLRAGLDRLSRERIGAEWRKLVVAPRAAETIALMAETGVLAHVLGRPGRPERLARALALAAAAGLPADPMLPTAAVALDAPADAEAVADRLRLANAERDRLAALAAWAERLGPDPDPDAVRLAVYRAGNAVVAGAIVLAAARAGTPAPATLAIARDWPAPVFPLGGRDLVAAGMAPGPALGARLKALEDAWIASDFTRVPPIDGG</sequence>
<dbReference type="CDD" id="cd05398">
    <property type="entry name" value="NT_ClassII-CCAase"/>
    <property type="match status" value="1"/>
</dbReference>
<proteinExistence type="inferred from homology"/>
<dbReference type="PANTHER" id="PTHR46173:SF1">
    <property type="entry name" value="CCA TRNA NUCLEOTIDYLTRANSFERASE 1, MITOCHONDRIAL"/>
    <property type="match status" value="1"/>
</dbReference>
<keyword evidence="4" id="KW-0548">Nucleotidyltransferase</keyword>
<name>A0A4R6RBT9_9HYPH</name>
<dbReference type="PANTHER" id="PTHR46173">
    <property type="entry name" value="CCA TRNA NUCLEOTIDYLTRANSFERASE 1, MITOCHONDRIAL"/>
    <property type="match status" value="1"/>
</dbReference>
<reference evidence="11 12" key="1">
    <citation type="submission" date="2019-03" db="EMBL/GenBank/DDBJ databases">
        <title>Genomic Encyclopedia of Type Strains, Phase IV (KMG-IV): sequencing the most valuable type-strain genomes for metagenomic binning, comparative biology and taxonomic classification.</title>
        <authorList>
            <person name="Goeker M."/>
        </authorList>
    </citation>
    <scope>NUCLEOTIDE SEQUENCE [LARGE SCALE GENOMIC DNA]</scope>
    <source>
        <strain evidence="11 12">DSM 102969</strain>
    </source>
</reference>
<evidence type="ECO:0000256" key="5">
    <source>
        <dbReference type="ARBA" id="ARBA00022723"/>
    </source>
</evidence>
<accession>A0A4R6RBT9</accession>
<evidence type="ECO:0000259" key="10">
    <source>
        <dbReference type="Pfam" id="PF12627"/>
    </source>
</evidence>
<dbReference type="InterPro" id="IPR032828">
    <property type="entry name" value="PolyA_RNA-bd"/>
</dbReference>
<dbReference type="SUPFAM" id="SSF81301">
    <property type="entry name" value="Nucleotidyltransferase"/>
    <property type="match status" value="1"/>
</dbReference>
<evidence type="ECO:0000256" key="3">
    <source>
        <dbReference type="ARBA" id="ARBA00022694"/>
    </source>
</evidence>
<comment type="cofactor">
    <cofactor evidence="1">
        <name>Mg(2+)</name>
        <dbReference type="ChEBI" id="CHEBI:18420"/>
    </cofactor>
</comment>
<dbReference type="Proteomes" id="UP000294547">
    <property type="component" value="Unassembled WGS sequence"/>
</dbReference>
<dbReference type="GO" id="GO:0000166">
    <property type="term" value="F:nucleotide binding"/>
    <property type="evidence" value="ECO:0007669"/>
    <property type="project" value="UniProtKB-KW"/>
</dbReference>
<comment type="caution">
    <text evidence="11">The sequence shown here is derived from an EMBL/GenBank/DDBJ whole genome shotgun (WGS) entry which is preliminary data.</text>
</comment>
<evidence type="ECO:0000313" key="12">
    <source>
        <dbReference type="Proteomes" id="UP000294547"/>
    </source>
</evidence>
<evidence type="ECO:0000256" key="2">
    <source>
        <dbReference type="ARBA" id="ARBA00022679"/>
    </source>
</evidence>
<evidence type="ECO:0000256" key="6">
    <source>
        <dbReference type="ARBA" id="ARBA00022741"/>
    </source>
</evidence>
<evidence type="ECO:0000256" key="1">
    <source>
        <dbReference type="ARBA" id="ARBA00001946"/>
    </source>
</evidence>
<keyword evidence="2 8" id="KW-0808">Transferase</keyword>
<dbReference type="RefSeq" id="WP_126538598.1">
    <property type="nucleotide sequence ID" value="NZ_BSPM01000009.1"/>
</dbReference>
<evidence type="ECO:0000313" key="11">
    <source>
        <dbReference type="EMBL" id="TDP83552.1"/>
    </source>
</evidence>
<keyword evidence="3" id="KW-0819">tRNA processing</keyword>
<dbReference type="SUPFAM" id="SSF81891">
    <property type="entry name" value="Poly A polymerase C-terminal region-like"/>
    <property type="match status" value="1"/>
</dbReference>
<dbReference type="InterPro" id="IPR043519">
    <property type="entry name" value="NT_sf"/>
</dbReference>
<keyword evidence="8" id="KW-0694">RNA-binding</keyword>
<organism evidence="11 12">
    <name type="scientific">Oharaeibacter diazotrophicus</name>
    <dbReference type="NCBI Taxonomy" id="1920512"/>
    <lineage>
        <taxon>Bacteria</taxon>
        <taxon>Pseudomonadati</taxon>
        <taxon>Pseudomonadota</taxon>
        <taxon>Alphaproteobacteria</taxon>
        <taxon>Hyphomicrobiales</taxon>
        <taxon>Pleomorphomonadaceae</taxon>
        <taxon>Oharaeibacter</taxon>
    </lineage>
</organism>
<feature type="domain" description="tRNA nucleotidyltransferase/poly(A) polymerase RNA and SrmB- binding" evidence="10">
    <location>
        <begin position="189"/>
        <end position="238"/>
    </location>
</feature>
<evidence type="ECO:0000256" key="7">
    <source>
        <dbReference type="ARBA" id="ARBA00022842"/>
    </source>
</evidence>
<evidence type="ECO:0000256" key="8">
    <source>
        <dbReference type="RuleBase" id="RU003953"/>
    </source>
</evidence>
<dbReference type="Gene3D" id="1.10.3090.10">
    <property type="entry name" value="cca-adding enzyme, domain 2"/>
    <property type="match status" value="1"/>
</dbReference>
<evidence type="ECO:0000259" key="9">
    <source>
        <dbReference type="Pfam" id="PF01743"/>
    </source>
</evidence>
<protein>
    <submittedName>
        <fullName evidence="11">Poly(A) polymerase</fullName>
    </submittedName>
</protein>
<evidence type="ECO:0000256" key="4">
    <source>
        <dbReference type="ARBA" id="ARBA00022695"/>
    </source>
</evidence>
<dbReference type="InterPro" id="IPR002646">
    <property type="entry name" value="PolA_pol_head_dom"/>
</dbReference>
<dbReference type="GO" id="GO:0000049">
    <property type="term" value="F:tRNA binding"/>
    <property type="evidence" value="ECO:0007669"/>
    <property type="project" value="TreeGrafter"/>
</dbReference>
<dbReference type="GO" id="GO:0046872">
    <property type="term" value="F:metal ion binding"/>
    <property type="evidence" value="ECO:0007669"/>
    <property type="project" value="UniProtKB-KW"/>
</dbReference>
<dbReference type="Gene3D" id="3.30.460.10">
    <property type="entry name" value="Beta Polymerase, domain 2"/>
    <property type="match status" value="1"/>
</dbReference>
<keyword evidence="5" id="KW-0479">Metal-binding</keyword>
<keyword evidence="12" id="KW-1185">Reference proteome</keyword>
<dbReference type="GO" id="GO:0016779">
    <property type="term" value="F:nucleotidyltransferase activity"/>
    <property type="evidence" value="ECO:0007669"/>
    <property type="project" value="UniProtKB-KW"/>
</dbReference>
<dbReference type="Pfam" id="PF12627">
    <property type="entry name" value="PolyA_pol_RNAbd"/>
    <property type="match status" value="1"/>
</dbReference>
<dbReference type="Pfam" id="PF01743">
    <property type="entry name" value="PolyA_pol"/>
    <property type="match status" value="1"/>
</dbReference>
<feature type="domain" description="Poly A polymerase head" evidence="9">
    <location>
        <begin position="33"/>
        <end position="153"/>
    </location>
</feature>
<dbReference type="OrthoDB" id="9805698at2"/>
<gene>
    <name evidence="11" type="ORF">EDD54_3514</name>
</gene>
<comment type="similarity">
    <text evidence="8">Belongs to the tRNA nucleotidyltransferase/poly(A) polymerase family.</text>
</comment>
<dbReference type="InterPro" id="IPR050264">
    <property type="entry name" value="Bact_CCA-adding_enz_type3_sf"/>
</dbReference>
<dbReference type="EMBL" id="SNXY01000009">
    <property type="protein sequence ID" value="TDP83552.1"/>
    <property type="molecule type" value="Genomic_DNA"/>
</dbReference>
<keyword evidence="6" id="KW-0547">Nucleotide-binding</keyword>
<keyword evidence="7" id="KW-0460">Magnesium</keyword>
<dbReference type="AlphaFoldDB" id="A0A4R6RBT9"/>